<evidence type="ECO:0000313" key="3">
    <source>
        <dbReference type="Proteomes" id="UP000320888"/>
    </source>
</evidence>
<comment type="caution">
    <text evidence="2">The sequence shown here is derived from an EMBL/GenBank/DDBJ whole genome shotgun (WGS) entry which is preliminary data.</text>
</comment>
<sequence length="115" mass="12254">MTMRVKNAVRRVTMGAAAVSLAILGSGTAHAATGTLDFYGPGVQKLTDPKDGQCYNVVVGDYGDKRVTNNTNKPIHWYAYDNCSGDEGHAVLPGATGVSSETWWPIVQIRSVKIG</sequence>
<evidence type="ECO:0008006" key="4">
    <source>
        <dbReference type="Google" id="ProtNLM"/>
    </source>
</evidence>
<keyword evidence="3" id="KW-1185">Reference proteome</keyword>
<dbReference type="Proteomes" id="UP000320888">
    <property type="component" value="Unassembled WGS sequence"/>
</dbReference>
<evidence type="ECO:0000313" key="2">
    <source>
        <dbReference type="EMBL" id="TSB39836.1"/>
    </source>
</evidence>
<evidence type="ECO:0000256" key="1">
    <source>
        <dbReference type="SAM" id="SignalP"/>
    </source>
</evidence>
<dbReference type="EMBL" id="VKLS01000164">
    <property type="protein sequence ID" value="TSB39836.1"/>
    <property type="molecule type" value="Genomic_DNA"/>
</dbReference>
<keyword evidence="1" id="KW-0732">Signal</keyword>
<protein>
    <recommendedName>
        <fullName evidence="4">Peptidase inhibitor family I36</fullName>
    </recommendedName>
</protein>
<name>A0A553ZEI0_9ACTN</name>
<feature type="chain" id="PRO_5021815032" description="Peptidase inhibitor family I36" evidence="1">
    <location>
        <begin position="32"/>
        <end position="115"/>
    </location>
</feature>
<proteinExistence type="predicted"/>
<reference evidence="2 3" key="1">
    <citation type="submission" date="2019-07" db="EMBL/GenBank/DDBJ databases">
        <title>Draft genome for Streptomyces benahoarensis MZ03-48.</title>
        <authorList>
            <person name="Gonzalez-Pimentel J.L."/>
        </authorList>
    </citation>
    <scope>NUCLEOTIDE SEQUENCE [LARGE SCALE GENOMIC DNA]</scope>
    <source>
        <strain evidence="2 3">MZ03-48</strain>
    </source>
</reference>
<accession>A0A553ZEI0</accession>
<dbReference type="OrthoDB" id="4300502at2"/>
<dbReference type="AlphaFoldDB" id="A0A553ZEI0"/>
<gene>
    <name evidence="2" type="ORF">FNZ23_15075</name>
</gene>
<dbReference type="RefSeq" id="WP_143943006.1">
    <property type="nucleotide sequence ID" value="NZ_VKLS01000164.1"/>
</dbReference>
<feature type="signal peptide" evidence="1">
    <location>
        <begin position="1"/>
        <end position="31"/>
    </location>
</feature>
<organism evidence="2 3">
    <name type="scientific">Streptomyces benahoarensis</name>
    <dbReference type="NCBI Taxonomy" id="2595054"/>
    <lineage>
        <taxon>Bacteria</taxon>
        <taxon>Bacillati</taxon>
        <taxon>Actinomycetota</taxon>
        <taxon>Actinomycetes</taxon>
        <taxon>Kitasatosporales</taxon>
        <taxon>Streptomycetaceae</taxon>
        <taxon>Streptomyces</taxon>
    </lineage>
</organism>